<comment type="caution">
    <text evidence="9">The sequence shown here is derived from an EMBL/GenBank/DDBJ whole genome shotgun (WGS) entry which is preliminary data.</text>
</comment>
<evidence type="ECO:0000256" key="3">
    <source>
        <dbReference type="ARBA" id="ARBA00022670"/>
    </source>
</evidence>
<evidence type="ECO:0000313" key="9">
    <source>
        <dbReference type="EMBL" id="KAE9615609.1"/>
    </source>
</evidence>
<dbReference type="EMBL" id="WOCE01000004">
    <property type="protein sequence ID" value="KAE9615609.1"/>
    <property type="molecule type" value="Genomic_DNA"/>
</dbReference>
<name>A0A6A4QPL5_LUPAL</name>
<keyword evidence="4 8" id="KW-0812">Transmembrane</keyword>
<evidence type="ECO:0000256" key="7">
    <source>
        <dbReference type="ARBA" id="ARBA00023136"/>
    </source>
</evidence>
<keyword evidence="7 8" id="KW-0472">Membrane</keyword>
<keyword evidence="5" id="KW-0378">Hydrolase</keyword>
<dbReference type="OrthoDB" id="29661at2759"/>
<organism evidence="9 10">
    <name type="scientific">Lupinus albus</name>
    <name type="common">White lupine</name>
    <name type="synonym">Lupinus termis</name>
    <dbReference type="NCBI Taxonomy" id="3870"/>
    <lineage>
        <taxon>Eukaryota</taxon>
        <taxon>Viridiplantae</taxon>
        <taxon>Streptophyta</taxon>
        <taxon>Embryophyta</taxon>
        <taxon>Tracheophyta</taxon>
        <taxon>Spermatophyta</taxon>
        <taxon>Magnoliopsida</taxon>
        <taxon>eudicotyledons</taxon>
        <taxon>Gunneridae</taxon>
        <taxon>Pentapetalae</taxon>
        <taxon>rosids</taxon>
        <taxon>fabids</taxon>
        <taxon>Fabales</taxon>
        <taxon>Fabaceae</taxon>
        <taxon>Papilionoideae</taxon>
        <taxon>50 kb inversion clade</taxon>
        <taxon>genistoids sensu lato</taxon>
        <taxon>core genistoids</taxon>
        <taxon>Genisteae</taxon>
        <taxon>Lupinus</taxon>
    </lineage>
</organism>
<sequence>MGITLLSHPPFSFLLLLFCFFVTVPVPPTINVCYRSSNQLPLYILLYSLQGICLMITVLQLAQLPNIKVATALLSCAFVYDIFWVFISPLIFNESVMIAVARGDKAGGEAIPMLLKFPRLFDPWGGYDMIGFGDILFPGLLVSFAHRFDKDKKKGVSNGYFLWLVIGYGFGLIITYLGLYLMNGNGQPALLYLVPCTLGLVIILGLIRGELKSLWNYGTEDSSSSIEEPCDV</sequence>
<dbReference type="Pfam" id="PF04258">
    <property type="entry name" value="Peptidase_A22B"/>
    <property type="match status" value="1"/>
</dbReference>
<keyword evidence="6 8" id="KW-1133">Transmembrane helix</keyword>
<dbReference type="InterPro" id="IPR007369">
    <property type="entry name" value="Peptidase_A22B_SPP"/>
</dbReference>
<reference evidence="10" key="1">
    <citation type="journal article" date="2020" name="Nat. Commun.">
        <title>Genome sequence of the cluster root forming white lupin.</title>
        <authorList>
            <person name="Hufnagel B."/>
            <person name="Marques A."/>
            <person name="Soriano A."/>
            <person name="Marques L."/>
            <person name="Divol F."/>
            <person name="Doumas P."/>
            <person name="Sallet E."/>
            <person name="Mancinotti D."/>
            <person name="Carrere S."/>
            <person name="Marande W."/>
            <person name="Arribat S."/>
            <person name="Keller J."/>
            <person name="Huneau C."/>
            <person name="Blein T."/>
            <person name="Aime D."/>
            <person name="Laguerre M."/>
            <person name="Taylor J."/>
            <person name="Schubert V."/>
            <person name="Nelson M."/>
            <person name="Geu-Flores F."/>
            <person name="Crespi M."/>
            <person name="Gallardo-Guerrero K."/>
            <person name="Delaux P.-M."/>
            <person name="Salse J."/>
            <person name="Berges H."/>
            <person name="Guyot R."/>
            <person name="Gouzy J."/>
            <person name="Peret B."/>
        </authorList>
    </citation>
    <scope>NUCLEOTIDE SEQUENCE [LARGE SCALE GENOMIC DNA]</scope>
    <source>
        <strain evidence="10">cv. Amiga</strain>
    </source>
</reference>
<keyword evidence="10" id="KW-1185">Reference proteome</keyword>
<keyword evidence="3" id="KW-0645">Protease</keyword>
<dbReference type="Proteomes" id="UP000447434">
    <property type="component" value="Chromosome 4"/>
</dbReference>
<dbReference type="PANTHER" id="PTHR12174:SF90">
    <property type="entry name" value="SIGNAL PEPTIDE PEPTIDASE-LIKE 3"/>
    <property type="match status" value="1"/>
</dbReference>
<feature type="transmembrane region" description="Helical" evidence="8">
    <location>
        <begin position="69"/>
        <end position="92"/>
    </location>
</feature>
<evidence type="ECO:0000256" key="2">
    <source>
        <dbReference type="ARBA" id="ARBA00006859"/>
    </source>
</evidence>
<dbReference type="InterPro" id="IPR006639">
    <property type="entry name" value="Preselin/SPP"/>
</dbReference>
<feature type="transmembrane region" description="Helical" evidence="8">
    <location>
        <begin position="189"/>
        <end position="207"/>
    </location>
</feature>
<feature type="transmembrane region" description="Helical" evidence="8">
    <location>
        <begin position="160"/>
        <end position="183"/>
    </location>
</feature>
<feature type="transmembrane region" description="Helical" evidence="8">
    <location>
        <begin position="129"/>
        <end position="148"/>
    </location>
</feature>
<evidence type="ECO:0000256" key="8">
    <source>
        <dbReference type="SAM" id="Phobius"/>
    </source>
</evidence>
<feature type="transmembrane region" description="Helical" evidence="8">
    <location>
        <begin position="12"/>
        <end position="30"/>
    </location>
</feature>
<comment type="similarity">
    <text evidence="2">Belongs to the peptidase A22B family.</text>
</comment>
<dbReference type="GO" id="GO:0005765">
    <property type="term" value="C:lysosomal membrane"/>
    <property type="evidence" value="ECO:0007669"/>
    <property type="project" value="TreeGrafter"/>
</dbReference>
<dbReference type="GO" id="GO:0033619">
    <property type="term" value="P:membrane protein proteolysis"/>
    <property type="evidence" value="ECO:0007669"/>
    <property type="project" value="TreeGrafter"/>
</dbReference>
<feature type="transmembrane region" description="Helical" evidence="8">
    <location>
        <begin position="42"/>
        <end position="62"/>
    </location>
</feature>
<dbReference type="SMART" id="SM00730">
    <property type="entry name" value="PSN"/>
    <property type="match status" value="1"/>
</dbReference>
<dbReference type="GO" id="GO:0098553">
    <property type="term" value="C:lumenal side of endoplasmic reticulum membrane"/>
    <property type="evidence" value="ECO:0007669"/>
    <property type="project" value="TreeGrafter"/>
</dbReference>
<dbReference type="GO" id="GO:0030660">
    <property type="term" value="C:Golgi-associated vesicle membrane"/>
    <property type="evidence" value="ECO:0007669"/>
    <property type="project" value="TreeGrafter"/>
</dbReference>
<accession>A0A6A4QPL5</accession>
<comment type="subcellular location">
    <subcellularLocation>
        <location evidence="1">Endomembrane system</location>
        <topology evidence="1">Multi-pass membrane protein</topology>
    </subcellularLocation>
</comment>
<evidence type="ECO:0000256" key="6">
    <source>
        <dbReference type="ARBA" id="ARBA00022989"/>
    </source>
</evidence>
<dbReference type="PANTHER" id="PTHR12174">
    <property type="entry name" value="SIGNAL PEPTIDE PEPTIDASE"/>
    <property type="match status" value="1"/>
</dbReference>
<proteinExistence type="inferred from homology"/>
<dbReference type="GO" id="GO:0098554">
    <property type="term" value="C:cytoplasmic side of endoplasmic reticulum membrane"/>
    <property type="evidence" value="ECO:0007669"/>
    <property type="project" value="TreeGrafter"/>
</dbReference>
<evidence type="ECO:0000256" key="5">
    <source>
        <dbReference type="ARBA" id="ARBA00022801"/>
    </source>
</evidence>
<evidence type="ECO:0000256" key="4">
    <source>
        <dbReference type="ARBA" id="ARBA00022692"/>
    </source>
</evidence>
<dbReference type="GO" id="GO:0042500">
    <property type="term" value="F:aspartic endopeptidase activity, intramembrane cleaving"/>
    <property type="evidence" value="ECO:0007669"/>
    <property type="project" value="InterPro"/>
</dbReference>
<evidence type="ECO:0000256" key="1">
    <source>
        <dbReference type="ARBA" id="ARBA00004127"/>
    </source>
</evidence>
<evidence type="ECO:0000313" key="10">
    <source>
        <dbReference type="Proteomes" id="UP000447434"/>
    </source>
</evidence>
<gene>
    <name evidence="9" type="ORF">Lalb_Chr04g0257171</name>
</gene>
<protein>
    <submittedName>
        <fullName evidence="9">Putative presenilin/signal peptide peptidase</fullName>
    </submittedName>
</protein>
<dbReference type="AlphaFoldDB" id="A0A6A4QPL5"/>